<dbReference type="Gene3D" id="1.20.1560.10">
    <property type="entry name" value="ABC transporter type 1, transmembrane domain"/>
    <property type="match status" value="1"/>
</dbReference>
<dbReference type="Pfam" id="PF00005">
    <property type="entry name" value="ABC_tran"/>
    <property type="match status" value="1"/>
</dbReference>
<reference evidence="13" key="1">
    <citation type="submission" date="2020-05" db="EMBL/GenBank/DDBJ databases">
        <authorList>
            <person name="Chiriac C."/>
            <person name="Salcher M."/>
            <person name="Ghai R."/>
            <person name="Kavagutti S V."/>
        </authorList>
    </citation>
    <scope>NUCLEOTIDE SEQUENCE</scope>
</reference>
<feature type="transmembrane region" description="Helical" evidence="10">
    <location>
        <begin position="133"/>
        <end position="154"/>
    </location>
</feature>
<dbReference type="PANTHER" id="PTHR24221">
    <property type="entry name" value="ATP-BINDING CASSETTE SUB-FAMILY B"/>
    <property type="match status" value="1"/>
</dbReference>
<evidence type="ECO:0000256" key="9">
    <source>
        <dbReference type="SAM" id="MobiDB-lite"/>
    </source>
</evidence>
<evidence type="ECO:0000256" key="1">
    <source>
        <dbReference type="ARBA" id="ARBA00004651"/>
    </source>
</evidence>
<dbReference type="InterPro" id="IPR003593">
    <property type="entry name" value="AAA+_ATPase"/>
</dbReference>
<dbReference type="SUPFAM" id="SSF52540">
    <property type="entry name" value="P-loop containing nucleoside triphosphate hydrolases"/>
    <property type="match status" value="1"/>
</dbReference>
<gene>
    <name evidence="13" type="ORF">UFOPK1358_00282</name>
</gene>
<evidence type="ECO:0000256" key="3">
    <source>
        <dbReference type="ARBA" id="ARBA00022475"/>
    </source>
</evidence>
<dbReference type="GO" id="GO:0005524">
    <property type="term" value="F:ATP binding"/>
    <property type="evidence" value="ECO:0007669"/>
    <property type="project" value="UniProtKB-KW"/>
</dbReference>
<evidence type="ECO:0000256" key="10">
    <source>
        <dbReference type="SAM" id="Phobius"/>
    </source>
</evidence>
<dbReference type="GO" id="GO:0005886">
    <property type="term" value="C:plasma membrane"/>
    <property type="evidence" value="ECO:0007669"/>
    <property type="project" value="UniProtKB-SubCell"/>
</dbReference>
<feature type="region of interest" description="Disordered" evidence="9">
    <location>
        <begin position="316"/>
        <end position="350"/>
    </location>
</feature>
<evidence type="ECO:0000256" key="7">
    <source>
        <dbReference type="ARBA" id="ARBA00022989"/>
    </source>
</evidence>
<evidence type="ECO:0000256" key="6">
    <source>
        <dbReference type="ARBA" id="ARBA00022840"/>
    </source>
</evidence>
<dbReference type="InterPro" id="IPR011527">
    <property type="entry name" value="ABC1_TM_dom"/>
</dbReference>
<dbReference type="Gene3D" id="3.40.50.300">
    <property type="entry name" value="P-loop containing nucleotide triphosphate hydrolases"/>
    <property type="match status" value="1"/>
</dbReference>
<dbReference type="InterPro" id="IPR014216">
    <property type="entry name" value="ABC_transptr_CydD"/>
</dbReference>
<dbReference type="NCBIfam" id="TIGR02857">
    <property type="entry name" value="CydD"/>
    <property type="match status" value="1"/>
</dbReference>
<feature type="compositionally biased region" description="Low complexity" evidence="9">
    <location>
        <begin position="323"/>
        <end position="350"/>
    </location>
</feature>
<dbReference type="GO" id="GO:0016887">
    <property type="term" value="F:ATP hydrolysis activity"/>
    <property type="evidence" value="ECO:0007669"/>
    <property type="project" value="InterPro"/>
</dbReference>
<keyword evidence="2" id="KW-0813">Transport</keyword>
<evidence type="ECO:0000259" key="11">
    <source>
        <dbReference type="PROSITE" id="PS50893"/>
    </source>
</evidence>
<keyword evidence="6" id="KW-0067">ATP-binding</keyword>
<dbReference type="Pfam" id="PF00664">
    <property type="entry name" value="ABC_membrane"/>
    <property type="match status" value="1"/>
</dbReference>
<dbReference type="PANTHER" id="PTHR24221:SF590">
    <property type="entry name" value="COMPONENT LINKED WITH THE ASSEMBLY OF CYTOCHROME' TRANSPORT TRANSMEMBRANE ATP-BINDING PROTEIN ABC TRANSPORTER CYDD-RELATED"/>
    <property type="match status" value="1"/>
</dbReference>
<dbReference type="InterPro" id="IPR003439">
    <property type="entry name" value="ABC_transporter-like_ATP-bd"/>
</dbReference>
<evidence type="ECO:0000256" key="2">
    <source>
        <dbReference type="ARBA" id="ARBA00022448"/>
    </source>
</evidence>
<evidence type="ECO:0000256" key="4">
    <source>
        <dbReference type="ARBA" id="ARBA00022692"/>
    </source>
</evidence>
<keyword evidence="7 10" id="KW-1133">Transmembrane helix</keyword>
<keyword evidence="3" id="KW-1003">Cell membrane</keyword>
<name>A0A6J6AX18_9ZZZZ</name>
<accession>A0A6J6AX18</accession>
<dbReference type="CDD" id="cd18584">
    <property type="entry name" value="ABC_6TM_AarD_CydD"/>
    <property type="match status" value="1"/>
</dbReference>
<keyword evidence="4 10" id="KW-0812">Transmembrane</keyword>
<dbReference type="SUPFAM" id="SSF90123">
    <property type="entry name" value="ABC transporter transmembrane region"/>
    <property type="match status" value="1"/>
</dbReference>
<keyword evidence="8 10" id="KW-0472">Membrane</keyword>
<proteinExistence type="predicted"/>
<keyword evidence="5" id="KW-0547">Nucleotide-binding</keyword>
<sequence length="584" mass="63039">MWPRSLFAEHPLVRRWVIISVLCGTAAAAVLVAWTILLAGVINDGFIQKQSFGDVLPLLELMAVLLLLRAACIWLAEISSQRASGLLRSQIRSDTLAHLVRVGPAGLSNERTAEITTTIGQGIDSLDPYLSRFLPAAALSAIVPAGVFVTIGILDPWTTLILLFTGPMLILLLAVIGRRTRSLTEQRFEQLGWLSSFYLDMIQGLATLKAFGRAEEGAEMVEQVSRRYGEATMDVLRTAFQTSLMMEWAATAATALVAVQISFRLIRGDLSFDLALAVLMLTPEFFAPLRRLAIEYHAGQEGNTALERIAEITAIPTQRLANPSTETPATESPSTETPAAESPATEDPATTQIKSLESGAAQFGAVQFDSVGFTYPEANSPALEQVSFEIRHGETVALVGPSGAGKSTLAKLLMQFMQPDQGQICRDGIPIQRIEHSEWRRVISWVPQQPAVFAGTVAENIALGKPGSSLTQIRKAARVACAEEFIDALPEGFNTLLGENGLRLSGGQRQRLAIARAAIMNTPLVLLDEFTAHLDEETEAQVVSAMASLMQGRTALVIAHRAATIASADRIVNLEAGHVIEATR</sequence>
<feature type="domain" description="ABC transporter" evidence="11">
    <location>
        <begin position="366"/>
        <end position="584"/>
    </location>
</feature>
<dbReference type="InterPro" id="IPR017871">
    <property type="entry name" value="ABC_transporter-like_CS"/>
</dbReference>
<dbReference type="GO" id="GO:0042883">
    <property type="term" value="P:cysteine transport"/>
    <property type="evidence" value="ECO:0007669"/>
    <property type="project" value="InterPro"/>
</dbReference>
<feature type="domain" description="ABC transmembrane type-1" evidence="12">
    <location>
        <begin position="18"/>
        <end position="301"/>
    </location>
</feature>
<dbReference type="InterPro" id="IPR027417">
    <property type="entry name" value="P-loop_NTPase"/>
</dbReference>
<dbReference type="InterPro" id="IPR036640">
    <property type="entry name" value="ABC1_TM_sf"/>
</dbReference>
<dbReference type="SMART" id="SM00382">
    <property type="entry name" value="AAA"/>
    <property type="match status" value="1"/>
</dbReference>
<comment type="subcellular location">
    <subcellularLocation>
        <location evidence="1">Cell membrane</location>
        <topology evidence="1">Multi-pass membrane protein</topology>
    </subcellularLocation>
</comment>
<dbReference type="EMBL" id="CAEZSF010000014">
    <property type="protein sequence ID" value="CAB4530589.1"/>
    <property type="molecule type" value="Genomic_DNA"/>
</dbReference>
<dbReference type="PROSITE" id="PS50893">
    <property type="entry name" value="ABC_TRANSPORTER_2"/>
    <property type="match status" value="1"/>
</dbReference>
<feature type="transmembrane region" description="Helical" evidence="10">
    <location>
        <begin position="56"/>
        <end position="76"/>
    </location>
</feature>
<evidence type="ECO:0000259" key="12">
    <source>
        <dbReference type="PROSITE" id="PS50929"/>
    </source>
</evidence>
<dbReference type="FunFam" id="3.40.50.300:FF:000299">
    <property type="entry name" value="ABC transporter ATP-binding protein/permease"/>
    <property type="match status" value="1"/>
</dbReference>
<dbReference type="AlphaFoldDB" id="A0A6J6AX18"/>
<dbReference type="PROSITE" id="PS50929">
    <property type="entry name" value="ABC_TM1F"/>
    <property type="match status" value="1"/>
</dbReference>
<dbReference type="PROSITE" id="PS00211">
    <property type="entry name" value="ABC_TRANSPORTER_1"/>
    <property type="match status" value="1"/>
</dbReference>
<organism evidence="13">
    <name type="scientific">freshwater metagenome</name>
    <dbReference type="NCBI Taxonomy" id="449393"/>
    <lineage>
        <taxon>unclassified sequences</taxon>
        <taxon>metagenomes</taxon>
        <taxon>ecological metagenomes</taxon>
    </lineage>
</organism>
<evidence type="ECO:0000256" key="5">
    <source>
        <dbReference type="ARBA" id="ARBA00022741"/>
    </source>
</evidence>
<dbReference type="InterPro" id="IPR039421">
    <property type="entry name" value="Type_1_exporter"/>
</dbReference>
<evidence type="ECO:0000313" key="13">
    <source>
        <dbReference type="EMBL" id="CAB4530589.1"/>
    </source>
</evidence>
<feature type="transmembrane region" description="Helical" evidence="10">
    <location>
        <begin position="12"/>
        <end position="36"/>
    </location>
</feature>
<evidence type="ECO:0000256" key="8">
    <source>
        <dbReference type="ARBA" id="ARBA00023136"/>
    </source>
</evidence>
<feature type="transmembrane region" description="Helical" evidence="10">
    <location>
        <begin position="160"/>
        <end position="177"/>
    </location>
</feature>
<dbReference type="GO" id="GO:0140359">
    <property type="term" value="F:ABC-type transporter activity"/>
    <property type="evidence" value="ECO:0007669"/>
    <property type="project" value="InterPro"/>
</dbReference>
<protein>
    <submittedName>
        <fullName evidence="13">Unannotated protein</fullName>
    </submittedName>
</protein>